<gene>
    <name evidence="4" type="ORF">H4K34_14615</name>
</gene>
<evidence type="ECO:0000256" key="1">
    <source>
        <dbReference type="ARBA" id="ARBA00022729"/>
    </source>
</evidence>
<name>A0A7H0VD00_9FLAO</name>
<accession>A0A7H0VD00</accession>
<keyword evidence="5" id="KW-1185">Reference proteome</keyword>
<dbReference type="AlphaFoldDB" id="A0A7H0VD00"/>
<feature type="signal peptide" evidence="2">
    <location>
        <begin position="1"/>
        <end position="19"/>
    </location>
</feature>
<protein>
    <submittedName>
        <fullName evidence="4">T9SS type A sorting domain-containing protein</fullName>
    </submittedName>
</protein>
<keyword evidence="1 2" id="KW-0732">Signal</keyword>
<evidence type="ECO:0000256" key="2">
    <source>
        <dbReference type="SAM" id="SignalP"/>
    </source>
</evidence>
<dbReference type="Proteomes" id="UP000516305">
    <property type="component" value="Chromosome"/>
</dbReference>
<organism evidence="4 5">
    <name type="scientific">Croceimicrobium hydrocarbonivorans</name>
    <dbReference type="NCBI Taxonomy" id="2761580"/>
    <lineage>
        <taxon>Bacteria</taxon>
        <taxon>Pseudomonadati</taxon>
        <taxon>Bacteroidota</taxon>
        <taxon>Flavobacteriia</taxon>
        <taxon>Flavobacteriales</taxon>
        <taxon>Owenweeksiaceae</taxon>
        <taxon>Croceimicrobium</taxon>
    </lineage>
</organism>
<sequence>MKSASLLLALLLCMPRVFAQHGEAILTGIVLESGTEDTISLFYISIKNQETGQIISLNKRFGDSTLGYQIDGIPPGIYNLSCYNFYSNQRKRILNVRLHEGFNNWYPRIEEPVNVEFVSRSPRYYPEYILDSEDFPEFKPLSLYPNPVHETAALAEGECYNRVDIYNVSGNLIKTIHFEAGQEQKMELSDLPFGFYICKASSDKFDFSETVKFIKL</sequence>
<dbReference type="Pfam" id="PF18962">
    <property type="entry name" value="Por_Secre_tail"/>
    <property type="match status" value="1"/>
</dbReference>
<evidence type="ECO:0000313" key="5">
    <source>
        <dbReference type="Proteomes" id="UP000516305"/>
    </source>
</evidence>
<dbReference type="KEGG" id="chyd:H4K34_14615"/>
<proteinExistence type="predicted"/>
<dbReference type="InterPro" id="IPR026444">
    <property type="entry name" value="Secre_tail"/>
</dbReference>
<evidence type="ECO:0000259" key="3">
    <source>
        <dbReference type="Pfam" id="PF18962"/>
    </source>
</evidence>
<feature type="chain" id="PRO_5028991518" evidence="2">
    <location>
        <begin position="20"/>
        <end position="216"/>
    </location>
</feature>
<dbReference type="NCBIfam" id="TIGR04183">
    <property type="entry name" value="Por_Secre_tail"/>
    <property type="match status" value="1"/>
</dbReference>
<dbReference type="RefSeq" id="WP_210758131.1">
    <property type="nucleotide sequence ID" value="NZ_CP060139.1"/>
</dbReference>
<dbReference type="EMBL" id="CP060139">
    <property type="protein sequence ID" value="QNR23598.1"/>
    <property type="molecule type" value="Genomic_DNA"/>
</dbReference>
<reference evidence="4 5" key="1">
    <citation type="submission" date="2020-08" db="EMBL/GenBank/DDBJ databases">
        <title>Croceimicrobium hydrocarbonivorans gen. nov., sp. nov., a novel marine bacterium isolated from a bacterial consortium that degrades polyethylene terephthalate.</title>
        <authorList>
            <person name="Liu R."/>
        </authorList>
    </citation>
    <scope>NUCLEOTIDE SEQUENCE [LARGE SCALE GENOMIC DNA]</scope>
    <source>
        <strain evidence="4 5">A20-9</strain>
    </source>
</reference>
<feature type="domain" description="Secretion system C-terminal sorting" evidence="3">
    <location>
        <begin position="143"/>
        <end position="205"/>
    </location>
</feature>
<evidence type="ECO:0000313" key="4">
    <source>
        <dbReference type="EMBL" id="QNR23598.1"/>
    </source>
</evidence>